<dbReference type="Proteomes" id="UP000191933">
    <property type="component" value="Unassembled WGS sequence"/>
</dbReference>
<name>A0A9W5B7D8_9HYPH</name>
<comment type="caution">
    <text evidence="1">The sequence shown here is derived from an EMBL/GenBank/DDBJ whole genome shotgun (WGS) entry which is preliminary data.</text>
</comment>
<dbReference type="AlphaFoldDB" id="A0A9W5B7D8"/>
<evidence type="ECO:0000313" key="1">
    <source>
        <dbReference type="EMBL" id="CUX03040.1"/>
    </source>
</evidence>
<reference evidence="1 2" key="1">
    <citation type="submission" date="2016-01" db="EMBL/GenBank/DDBJ databases">
        <authorList>
            <person name="Regsiter A."/>
            <person name="william w."/>
        </authorList>
    </citation>
    <scope>NUCLEOTIDE SEQUENCE [LARGE SCALE GENOMIC DNA]</scope>
    <source>
        <strain evidence="1 2">CFBP 5494</strain>
    </source>
</reference>
<keyword evidence="2" id="KW-1185">Reference proteome</keyword>
<proteinExistence type="predicted"/>
<protein>
    <submittedName>
        <fullName evidence="1">Transposase</fullName>
    </submittedName>
</protein>
<gene>
    <name evidence="1" type="ORF">AGR2A_pa80025</name>
</gene>
<dbReference type="EMBL" id="FBVY01000046">
    <property type="protein sequence ID" value="CUX03040.1"/>
    <property type="molecule type" value="Genomic_DNA"/>
</dbReference>
<accession>A0A9W5B7D8</accession>
<evidence type="ECO:0000313" key="2">
    <source>
        <dbReference type="Proteomes" id="UP000191933"/>
    </source>
</evidence>
<sequence>MEGVAADFSIDGRPVASQPPGHFVDRDFLINQTVKEAAIGEGQLRIATGHVKISKVKPLKILACRTWK</sequence>
<organism evidence="1 2">
    <name type="scientific">Agrobacterium genomosp. 2 str. CFBP 5494</name>
    <dbReference type="NCBI Taxonomy" id="1183436"/>
    <lineage>
        <taxon>Bacteria</taxon>
        <taxon>Pseudomonadati</taxon>
        <taxon>Pseudomonadota</taxon>
        <taxon>Alphaproteobacteria</taxon>
        <taxon>Hyphomicrobiales</taxon>
        <taxon>Rhizobiaceae</taxon>
        <taxon>Rhizobium/Agrobacterium group</taxon>
        <taxon>Agrobacterium</taxon>
        <taxon>Agrobacterium tumefaciens complex</taxon>
    </lineage>
</organism>